<dbReference type="EMBL" id="LAZR01014362">
    <property type="protein sequence ID" value="KKM17822.1"/>
    <property type="molecule type" value="Genomic_DNA"/>
</dbReference>
<evidence type="ECO:0000313" key="1">
    <source>
        <dbReference type="EMBL" id="KKM17822.1"/>
    </source>
</evidence>
<gene>
    <name evidence="1" type="ORF">LCGC14_1671920</name>
</gene>
<comment type="caution">
    <text evidence="1">The sequence shown here is derived from an EMBL/GenBank/DDBJ whole genome shotgun (WGS) entry which is preliminary data.</text>
</comment>
<organism evidence="1">
    <name type="scientific">marine sediment metagenome</name>
    <dbReference type="NCBI Taxonomy" id="412755"/>
    <lineage>
        <taxon>unclassified sequences</taxon>
        <taxon>metagenomes</taxon>
        <taxon>ecological metagenomes</taxon>
    </lineage>
</organism>
<accession>A0A0F9HRS6</accession>
<proteinExistence type="predicted"/>
<dbReference type="AlphaFoldDB" id="A0A0F9HRS6"/>
<sequence>MEQLWTVRDDDQGRYEVVERNPDHHKPGALCGLAGEWLVVAITDSEDTAKMIAAMPNLLLAAGLFLDRIRGITTEDFSRGGDKVEREELATAIAATK</sequence>
<protein>
    <submittedName>
        <fullName evidence="1">Uncharacterized protein</fullName>
    </submittedName>
</protein>
<name>A0A0F9HRS6_9ZZZZ</name>
<reference evidence="1" key="1">
    <citation type="journal article" date="2015" name="Nature">
        <title>Complex archaea that bridge the gap between prokaryotes and eukaryotes.</title>
        <authorList>
            <person name="Spang A."/>
            <person name="Saw J.H."/>
            <person name="Jorgensen S.L."/>
            <person name="Zaremba-Niedzwiedzka K."/>
            <person name="Martijn J."/>
            <person name="Lind A.E."/>
            <person name="van Eijk R."/>
            <person name="Schleper C."/>
            <person name="Guy L."/>
            <person name="Ettema T.J."/>
        </authorList>
    </citation>
    <scope>NUCLEOTIDE SEQUENCE</scope>
</reference>